<dbReference type="OMA" id="FMHESSI"/>
<proteinExistence type="predicted"/>
<dbReference type="InParanoid" id="T1G617"/>
<organism evidence="4 5">
    <name type="scientific">Helobdella robusta</name>
    <name type="common">Californian leech</name>
    <dbReference type="NCBI Taxonomy" id="6412"/>
    <lineage>
        <taxon>Eukaryota</taxon>
        <taxon>Metazoa</taxon>
        <taxon>Spiralia</taxon>
        <taxon>Lophotrochozoa</taxon>
        <taxon>Annelida</taxon>
        <taxon>Clitellata</taxon>
        <taxon>Hirudinea</taxon>
        <taxon>Rhynchobdellida</taxon>
        <taxon>Glossiphoniidae</taxon>
        <taxon>Helobdella</taxon>
    </lineage>
</organism>
<dbReference type="eggNOG" id="KOG4428">
    <property type="taxonomic scope" value="Eukaryota"/>
</dbReference>
<dbReference type="Proteomes" id="UP000015101">
    <property type="component" value="Unassembled WGS sequence"/>
</dbReference>
<evidence type="ECO:0000313" key="3">
    <source>
        <dbReference type="EMBL" id="ESN97221.1"/>
    </source>
</evidence>
<dbReference type="RefSeq" id="XP_009024631.1">
    <property type="nucleotide sequence ID" value="XM_009026383.1"/>
</dbReference>
<dbReference type="EnsemblMetazoa" id="HelroT85686">
    <property type="protein sequence ID" value="HelroP85686"/>
    <property type="gene ID" value="HelroG85686"/>
</dbReference>
<reference evidence="4" key="3">
    <citation type="submission" date="2015-06" db="UniProtKB">
        <authorList>
            <consortium name="EnsemblMetazoa"/>
        </authorList>
    </citation>
    <scope>IDENTIFICATION</scope>
</reference>
<sequence>MQVESLLSCYGDEIGMMEDEWVALNDLRKVKLKLAPVSSRDVYEFIKGDLVNCLKLRSLVDRNSDAIFMHESSIEFTMVPVWFTMGINENATIAEKFFSTSFQEEINKENYSRLNDYFKKYSALPENVNSGNVRSIDGMMQLLQTNIFSTKKNKNVDIIQIAGDICRALNGARFTSCKSAKDRTSMSVTLEQVKLLRREHDLAQDAFIHALDSIRSEGVRRDNTLKNTGVRKYAFNTIQIVSLPKMYRPPKGTFGNTKN</sequence>
<dbReference type="EMBL" id="KB097417">
    <property type="protein sequence ID" value="ESN97221.1"/>
    <property type="molecule type" value="Genomic_DNA"/>
</dbReference>
<dbReference type="PANTHER" id="PTHR12187">
    <property type="entry name" value="AGAP000124-PA"/>
    <property type="match status" value="1"/>
</dbReference>
<reference evidence="5" key="1">
    <citation type="submission" date="2012-12" db="EMBL/GenBank/DDBJ databases">
        <authorList>
            <person name="Hellsten U."/>
            <person name="Grimwood J."/>
            <person name="Chapman J.A."/>
            <person name="Shapiro H."/>
            <person name="Aerts A."/>
            <person name="Otillar R.P."/>
            <person name="Terry A.Y."/>
            <person name="Boore J.L."/>
            <person name="Simakov O."/>
            <person name="Marletaz F."/>
            <person name="Cho S.-J."/>
            <person name="Edsinger-Gonzales E."/>
            <person name="Havlak P."/>
            <person name="Kuo D.-H."/>
            <person name="Larsson T."/>
            <person name="Lv J."/>
            <person name="Arendt D."/>
            <person name="Savage R."/>
            <person name="Osoegawa K."/>
            <person name="de Jong P."/>
            <person name="Lindberg D.R."/>
            <person name="Seaver E.C."/>
            <person name="Weisblat D.A."/>
            <person name="Putnam N.H."/>
            <person name="Grigoriev I.V."/>
            <person name="Rokhsar D.S."/>
        </authorList>
    </citation>
    <scope>NUCLEOTIDE SEQUENCE</scope>
</reference>
<dbReference type="AlphaFoldDB" id="T1G617"/>
<dbReference type="OrthoDB" id="159395at2759"/>
<name>T1G617_HELRO</name>
<evidence type="ECO:0000256" key="2">
    <source>
        <dbReference type="ARBA" id="ARBA00023098"/>
    </source>
</evidence>
<dbReference type="PANTHER" id="PTHR12187:SF11">
    <property type="entry name" value="PHOSPHATIDYLINOSITOL-3,4-BISPHOSPHATE 4-PHOSPHATASE"/>
    <property type="match status" value="1"/>
</dbReference>
<keyword evidence="2" id="KW-0443">Lipid metabolism</keyword>
<dbReference type="GeneID" id="20216514"/>
<dbReference type="CTD" id="20216514"/>
<keyword evidence="1" id="KW-0378">Hydrolase</keyword>
<dbReference type="InterPro" id="IPR039034">
    <property type="entry name" value="INPP4"/>
</dbReference>
<accession>T1G617</accession>
<evidence type="ECO:0000256" key="1">
    <source>
        <dbReference type="ARBA" id="ARBA00022801"/>
    </source>
</evidence>
<evidence type="ECO:0000313" key="5">
    <source>
        <dbReference type="Proteomes" id="UP000015101"/>
    </source>
</evidence>
<gene>
    <name evidence="4" type="primary">20216514</name>
    <name evidence="3" type="ORF">HELRODRAFT_85686</name>
</gene>
<evidence type="ECO:0000313" key="4">
    <source>
        <dbReference type="EnsemblMetazoa" id="HelroP85686"/>
    </source>
</evidence>
<dbReference type="GO" id="GO:0016316">
    <property type="term" value="F:phosphatidylinositol-3,4-bisphosphate 4-phosphatase activity"/>
    <property type="evidence" value="ECO:0007669"/>
    <property type="project" value="InterPro"/>
</dbReference>
<reference evidence="3 5" key="2">
    <citation type="journal article" date="2013" name="Nature">
        <title>Insights into bilaterian evolution from three spiralian genomes.</title>
        <authorList>
            <person name="Simakov O."/>
            <person name="Marletaz F."/>
            <person name="Cho S.J."/>
            <person name="Edsinger-Gonzales E."/>
            <person name="Havlak P."/>
            <person name="Hellsten U."/>
            <person name="Kuo D.H."/>
            <person name="Larsson T."/>
            <person name="Lv J."/>
            <person name="Arendt D."/>
            <person name="Savage R."/>
            <person name="Osoegawa K."/>
            <person name="de Jong P."/>
            <person name="Grimwood J."/>
            <person name="Chapman J.A."/>
            <person name="Shapiro H."/>
            <person name="Aerts A."/>
            <person name="Otillar R.P."/>
            <person name="Terry A.Y."/>
            <person name="Boore J.L."/>
            <person name="Grigoriev I.V."/>
            <person name="Lindberg D.R."/>
            <person name="Seaver E.C."/>
            <person name="Weisblat D.A."/>
            <person name="Putnam N.H."/>
            <person name="Rokhsar D.S."/>
        </authorList>
    </citation>
    <scope>NUCLEOTIDE SEQUENCE</scope>
</reference>
<dbReference type="STRING" id="6412.T1G617"/>
<dbReference type="EMBL" id="AMQM01006396">
    <property type="status" value="NOT_ANNOTATED_CDS"/>
    <property type="molecule type" value="Genomic_DNA"/>
</dbReference>
<keyword evidence="5" id="KW-1185">Reference proteome</keyword>
<protein>
    <submittedName>
        <fullName evidence="3 4">Uncharacterized protein</fullName>
    </submittedName>
</protein>
<dbReference type="KEGG" id="hro:HELRODRAFT_85686"/>
<dbReference type="HOGENOM" id="CLU_900930_0_0_1"/>